<comment type="caution">
    <text evidence="1">The sequence shown here is derived from an EMBL/GenBank/DDBJ whole genome shotgun (WGS) entry which is preliminary data.</text>
</comment>
<organism evidence="1 2">
    <name type="scientific">Araneus ventricosus</name>
    <name type="common">Orbweaver spider</name>
    <name type="synonym">Epeira ventricosa</name>
    <dbReference type="NCBI Taxonomy" id="182803"/>
    <lineage>
        <taxon>Eukaryota</taxon>
        <taxon>Metazoa</taxon>
        <taxon>Ecdysozoa</taxon>
        <taxon>Arthropoda</taxon>
        <taxon>Chelicerata</taxon>
        <taxon>Arachnida</taxon>
        <taxon>Araneae</taxon>
        <taxon>Araneomorphae</taxon>
        <taxon>Entelegynae</taxon>
        <taxon>Araneoidea</taxon>
        <taxon>Araneidae</taxon>
        <taxon>Araneus</taxon>
    </lineage>
</organism>
<protein>
    <submittedName>
        <fullName evidence="1">Uncharacterized protein</fullName>
    </submittedName>
</protein>
<evidence type="ECO:0000313" key="1">
    <source>
        <dbReference type="EMBL" id="GBM63246.1"/>
    </source>
</evidence>
<gene>
    <name evidence="1" type="ORF">AVEN_110933_1</name>
</gene>
<dbReference type="Proteomes" id="UP000499080">
    <property type="component" value="Unassembled WGS sequence"/>
</dbReference>
<keyword evidence="2" id="KW-1185">Reference proteome</keyword>
<reference evidence="1 2" key="1">
    <citation type="journal article" date="2019" name="Sci. Rep.">
        <title>Orb-weaving spider Araneus ventricosus genome elucidates the spidroin gene catalogue.</title>
        <authorList>
            <person name="Kono N."/>
            <person name="Nakamura H."/>
            <person name="Ohtoshi R."/>
            <person name="Moran D.A.P."/>
            <person name="Shinohara A."/>
            <person name="Yoshida Y."/>
            <person name="Fujiwara M."/>
            <person name="Mori M."/>
            <person name="Tomita M."/>
            <person name="Arakawa K."/>
        </authorList>
    </citation>
    <scope>NUCLEOTIDE SEQUENCE [LARGE SCALE GENOMIC DNA]</scope>
</reference>
<sequence>DVTPHRNVSKVLDTPASSKDRVKFLEFSRNFVAKVAKFIANRQNGRQGWGSLAWLLVKLL</sequence>
<evidence type="ECO:0000313" key="2">
    <source>
        <dbReference type="Proteomes" id="UP000499080"/>
    </source>
</evidence>
<feature type="non-terminal residue" evidence="1">
    <location>
        <position position="1"/>
    </location>
</feature>
<name>A0A4Y2HD81_ARAVE</name>
<dbReference type="EMBL" id="BGPR01001858">
    <property type="protein sequence ID" value="GBM63246.1"/>
    <property type="molecule type" value="Genomic_DNA"/>
</dbReference>
<proteinExistence type="predicted"/>
<dbReference type="AlphaFoldDB" id="A0A4Y2HD81"/>
<accession>A0A4Y2HD81</accession>